<evidence type="ECO:0000259" key="1">
    <source>
        <dbReference type="PROSITE" id="PS50114"/>
    </source>
</evidence>
<organism evidence="2 3">
    <name type="scientific">Acidiferrimicrobium australe</name>
    <dbReference type="NCBI Taxonomy" id="2664430"/>
    <lineage>
        <taxon>Bacteria</taxon>
        <taxon>Bacillati</taxon>
        <taxon>Actinomycetota</taxon>
        <taxon>Acidimicrobiia</taxon>
        <taxon>Acidimicrobiales</taxon>
        <taxon>Acidimicrobiaceae</taxon>
        <taxon>Acidiferrimicrobium</taxon>
    </lineage>
</organism>
<comment type="caution">
    <text evidence="2">The sequence shown here is derived from an EMBL/GenBank/DDBJ whole genome shotgun (WGS) entry which is preliminary data.</text>
</comment>
<evidence type="ECO:0000313" key="3">
    <source>
        <dbReference type="Proteomes" id="UP000437736"/>
    </source>
</evidence>
<dbReference type="Proteomes" id="UP000437736">
    <property type="component" value="Unassembled WGS sequence"/>
</dbReference>
<keyword evidence="3" id="KW-1185">Reference proteome</keyword>
<protein>
    <recommendedName>
        <fullName evidence="1">GATA-type domain-containing protein</fullName>
    </recommendedName>
</protein>
<dbReference type="InterPro" id="IPR000679">
    <property type="entry name" value="Znf_GATA"/>
</dbReference>
<reference evidence="2 3" key="1">
    <citation type="submission" date="2019-11" db="EMBL/GenBank/DDBJ databases">
        <title>Acidiferrimicrobium australis gen. nov., sp. nov., an acidophilic and obligately heterotrophic, member of the Actinobacteria that catalyses dissimilatory oxido- reduction of iron isolated from metal-rich acidic water in Chile.</title>
        <authorList>
            <person name="Gonzalez D."/>
            <person name="Huber K."/>
            <person name="Hedrich S."/>
            <person name="Rojas-Villalobos C."/>
            <person name="Quatrini R."/>
            <person name="Dinamarca M.A."/>
            <person name="Schwarz A."/>
            <person name="Canales C."/>
            <person name="Nancucheo I."/>
        </authorList>
    </citation>
    <scope>NUCLEOTIDE SEQUENCE [LARGE SCALE GENOMIC DNA]</scope>
    <source>
        <strain evidence="2 3">USS-CCA1</strain>
    </source>
</reference>
<name>A0ABW9QUA9_9ACTN</name>
<gene>
    <name evidence="2" type="ORF">GHK86_10155</name>
</gene>
<accession>A0ABW9QUA9</accession>
<evidence type="ECO:0000313" key="2">
    <source>
        <dbReference type="EMBL" id="MST33081.1"/>
    </source>
</evidence>
<sequence length="403" mass="44415">MSEAPCRFCGREAIPGRPYCSPCNRGVGRSRGRCGACAADDRFLYDRLCYRCRQNADRRCQRCGRAIPIGSVRGEHGEVICGPCGLRHALDEVLPAGGVLDPLRPAILAAEPLTTGRWLKRSRQLLAAVHNGRVPLDHEALDTLGHPRSVEYLRALMISAGILPPDTGRDLRRLERDLPDLLAAVAGQDRKAVTSWVRWAVLHRLRRLDPGRLALAVSNDRRKIRQVTAFTATLAEQGRCLSTCTQADLDTWFAGPGAARWSLRPFLAWAARRHHLPARLELPRAYKAAPSTPIDAEQRWAIAHRLVTDTTLSPADRVAGALVVLYAQPLNRIARLTTDHVAVHDDHVELHLGPDPLVLPEPFATLISSLPRRRRQGTAEQLTTTWLFPGGHASQPLTANALG</sequence>
<feature type="domain" description="GATA-type" evidence="1">
    <location>
        <begin position="54"/>
        <end position="93"/>
    </location>
</feature>
<dbReference type="PROSITE" id="PS50114">
    <property type="entry name" value="GATA_ZN_FINGER_2"/>
    <property type="match status" value="1"/>
</dbReference>
<feature type="non-terminal residue" evidence="2">
    <location>
        <position position="403"/>
    </location>
</feature>
<dbReference type="EMBL" id="WJHE01000475">
    <property type="protein sequence ID" value="MST33081.1"/>
    <property type="molecule type" value="Genomic_DNA"/>
</dbReference>
<proteinExistence type="predicted"/>